<sequence length="151" mass="17302">MRLKQSSGIVIVFGLLPILTWNLHCYCQFLTTTLKHNKIFLTFKQAFFDKDLVTSDRLLHASCLPFHLSLDPWESYNKTLRLITINTSSNSKPLRIGQANYPQTILFQKLSNGKSVGSQHYVQFKKTRNASISNQIKFSALEDTIQNDTYG</sequence>
<accession>A0A265US66</accession>
<proteinExistence type="predicted"/>
<evidence type="ECO:0000313" key="1">
    <source>
        <dbReference type="EMBL" id="OZV68072.1"/>
    </source>
</evidence>
<protein>
    <submittedName>
        <fullName evidence="1">Uncharacterized protein</fullName>
    </submittedName>
</protein>
<dbReference type="EMBL" id="NGJN01000005">
    <property type="protein sequence ID" value="OZV68072.1"/>
    <property type="molecule type" value="Genomic_DNA"/>
</dbReference>
<reference evidence="1 2" key="1">
    <citation type="submission" date="2017-05" db="EMBL/GenBank/DDBJ databases">
        <title>The draft genome sequence of Idiomarina salinarum WNB302.</title>
        <authorList>
            <person name="Sun Y."/>
            <person name="Chen B."/>
            <person name="Du Z."/>
        </authorList>
    </citation>
    <scope>NUCLEOTIDE SEQUENCE [LARGE SCALE GENOMIC DNA]</scope>
    <source>
        <strain evidence="1 2">WNB302</strain>
    </source>
</reference>
<dbReference type="RefSeq" id="WP_094968658.1">
    <property type="nucleotide sequence ID" value="NZ_NGJN01000005.1"/>
</dbReference>
<gene>
    <name evidence="1" type="ORF">CA834_10520</name>
</gene>
<name>A0A265US66_9FLAO</name>
<evidence type="ECO:0000313" key="2">
    <source>
        <dbReference type="Proteomes" id="UP000216840"/>
    </source>
</evidence>
<dbReference type="AlphaFoldDB" id="A0A265US66"/>
<comment type="caution">
    <text evidence="1">The sequence shown here is derived from an EMBL/GenBank/DDBJ whole genome shotgun (WGS) entry which is preliminary data.</text>
</comment>
<dbReference type="Proteomes" id="UP000216840">
    <property type="component" value="Unassembled WGS sequence"/>
</dbReference>
<organism evidence="1 2">
    <name type="scientific">Winogradskyella aurantia</name>
    <dbReference type="NCBI Taxonomy" id="1915063"/>
    <lineage>
        <taxon>Bacteria</taxon>
        <taxon>Pseudomonadati</taxon>
        <taxon>Bacteroidota</taxon>
        <taxon>Flavobacteriia</taxon>
        <taxon>Flavobacteriales</taxon>
        <taxon>Flavobacteriaceae</taxon>
        <taxon>Winogradskyella</taxon>
    </lineage>
</organism>
<keyword evidence="2" id="KW-1185">Reference proteome</keyword>